<dbReference type="AlphaFoldDB" id="A0AAW6LSL1"/>
<dbReference type="NCBIfam" id="TIGR03033">
    <property type="entry name" value="phage_rel_nuc"/>
    <property type="match status" value="1"/>
</dbReference>
<evidence type="ECO:0000313" key="3">
    <source>
        <dbReference type="Proteomes" id="UP001217325"/>
    </source>
</evidence>
<reference evidence="2" key="1">
    <citation type="submission" date="2023-02" db="EMBL/GenBank/DDBJ databases">
        <title>A novel hydrolase synthesized by Rhodococcus erythropolis HQ is responsible for the detoxification of Zearalenone.</title>
        <authorList>
            <person name="Hu J."/>
            <person name="Xu J."/>
        </authorList>
    </citation>
    <scope>NUCLEOTIDE SEQUENCE</scope>
    <source>
        <strain evidence="2">HQ</strain>
    </source>
</reference>
<dbReference type="Gene3D" id="3.90.320.10">
    <property type="match status" value="1"/>
</dbReference>
<dbReference type="InterPro" id="IPR017482">
    <property type="entry name" value="Lambda-type_endonuclease"/>
</dbReference>
<dbReference type="Pfam" id="PF09588">
    <property type="entry name" value="YqaJ"/>
    <property type="match status" value="1"/>
</dbReference>
<gene>
    <name evidence="2" type="ORF">PXH69_24650</name>
</gene>
<dbReference type="SUPFAM" id="SSF52980">
    <property type="entry name" value="Restriction endonuclease-like"/>
    <property type="match status" value="1"/>
</dbReference>
<sequence length="320" mass="36032">MTNATLPKMLPGDIINDSAVVIGSFESGSDEWHEARANGIGGSEIPSIVGLNQWESYFSTYYRKLNKLRPVEESDPMKWGTLIEPVIYDEYRKNHLRPGLRMTTGDTFHHIERPWQIANPDGLMWDADGNLVDLLEIKTAGVAEKWGPSGTDLIPINYRCQMAWYMDVLGLRSGVLRVLIGSSDPRTYRITPTQEDFEFLRNSGAEFMHALKNGIEPNLDSHMATYQAQREMHPLIDDTVVQINTDLADRWWASADKLKAAEEEHLGVKIEIADKMGLAKMAMCGDEKIAYRQRPARGGDPFVKSAIRPKFQDRIAPVAA</sequence>
<evidence type="ECO:0000313" key="2">
    <source>
        <dbReference type="EMBL" id="MDE8648162.1"/>
    </source>
</evidence>
<dbReference type="EMBL" id="JARDXE010000017">
    <property type="protein sequence ID" value="MDE8648162.1"/>
    <property type="molecule type" value="Genomic_DNA"/>
</dbReference>
<dbReference type="InterPro" id="IPR051703">
    <property type="entry name" value="NF-kappa-B_Signaling_Reg"/>
</dbReference>
<protein>
    <submittedName>
        <fullName evidence="2">YqaJ viral recombinase family protein</fullName>
    </submittedName>
</protein>
<dbReference type="PANTHER" id="PTHR46609">
    <property type="entry name" value="EXONUCLEASE, PHAGE-TYPE/RECB, C-TERMINAL DOMAIN-CONTAINING PROTEIN"/>
    <property type="match status" value="1"/>
</dbReference>
<dbReference type="InterPro" id="IPR011335">
    <property type="entry name" value="Restrct_endonuc-II-like"/>
</dbReference>
<dbReference type="PANTHER" id="PTHR46609:SF6">
    <property type="entry name" value="EXONUCLEASE, PHAGE-TYPE_RECB, C-TERMINAL DOMAIN-CONTAINING PROTEIN-RELATED"/>
    <property type="match status" value="1"/>
</dbReference>
<feature type="domain" description="YqaJ viral recombinase" evidence="1">
    <location>
        <begin position="31"/>
        <end position="169"/>
    </location>
</feature>
<organism evidence="2 3">
    <name type="scientific">Rhodococcus qingshengii</name>
    <dbReference type="NCBI Taxonomy" id="334542"/>
    <lineage>
        <taxon>Bacteria</taxon>
        <taxon>Bacillati</taxon>
        <taxon>Actinomycetota</taxon>
        <taxon>Actinomycetes</taxon>
        <taxon>Mycobacteriales</taxon>
        <taxon>Nocardiaceae</taxon>
        <taxon>Rhodococcus</taxon>
        <taxon>Rhodococcus erythropolis group</taxon>
    </lineage>
</organism>
<name>A0AAW6LSL1_RHOSG</name>
<comment type="caution">
    <text evidence="2">The sequence shown here is derived from an EMBL/GenBank/DDBJ whole genome shotgun (WGS) entry which is preliminary data.</text>
</comment>
<dbReference type="Proteomes" id="UP001217325">
    <property type="component" value="Unassembled WGS sequence"/>
</dbReference>
<dbReference type="RefSeq" id="WP_275232400.1">
    <property type="nucleotide sequence ID" value="NZ_JARDXE010000017.1"/>
</dbReference>
<accession>A0AAW6LSL1</accession>
<proteinExistence type="predicted"/>
<dbReference type="InterPro" id="IPR011604">
    <property type="entry name" value="PDDEXK-like_dom_sf"/>
</dbReference>
<dbReference type="InterPro" id="IPR019080">
    <property type="entry name" value="YqaJ_viral_recombinase"/>
</dbReference>
<evidence type="ECO:0000259" key="1">
    <source>
        <dbReference type="Pfam" id="PF09588"/>
    </source>
</evidence>